<dbReference type="InterPro" id="IPR036890">
    <property type="entry name" value="HATPase_C_sf"/>
</dbReference>
<keyword evidence="5" id="KW-0808">Transferase</keyword>
<keyword evidence="9" id="KW-0067">ATP-binding</keyword>
<evidence type="ECO:0000256" key="4">
    <source>
        <dbReference type="ARBA" id="ARBA00022553"/>
    </source>
</evidence>
<evidence type="ECO:0000256" key="5">
    <source>
        <dbReference type="ARBA" id="ARBA00022679"/>
    </source>
</evidence>
<dbReference type="Pfam" id="PF00512">
    <property type="entry name" value="HisKA"/>
    <property type="match status" value="1"/>
</dbReference>
<feature type="transmembrane region" description="Helical" evidence="13">
    <location>
        <begin position="47"/>
        <end position="77"/>
    </location>
</feature>
<dbReference type="InterPro" id="IPR036097">
    <property type="entry name" value="HisK_dim/P_sf"/>
</dbReference>
<dbReference type="EMBL" id="WKJJ01000017">
    <property type="protein sequence ID" value="MRV74972.1"/>
    <property type="molecule type" value="Genomic_DNA"/>
</dbReference>
<dbReference type="InterPro" id="IPR029016">
    <property type="entry name" value="GAF-like_dom_sf"/>
</dbReference>
<evidence type="ECO:0000259" key="14">
    <source>
        <dbReference type="PROSITE" id="PS50109"/>
    </source>
</evidence>
<keyword evidence="6 13" id="KW-0812">Transmembrane</keyword>
<evidence type="ECO:0000313" key="15">
    <source>
        <dbReference type="EMBL" id="MRV74972.1"/>
    </source>
</evidence>
<dbReference type="InterPro" id="IPR003661">
    <property type="entry name" value="HisK_dim/P_dom"/>
</dbReference>
<evidence type="ECO:0000256" key="11">
    <source>
        <dbReference type="ARBA" id="ARBA00023012"/>
    </source>
</evidence>
<sequence>MYQTLKRPPALTLFPGITRNVVIPLAASAAVTLVADITRGKVLPENLVLLYLLLVLSITVKMGRVAGFISAFVSVLLYDIVLVPPYHSLSVHNSQHLLTFMLILAVSLITSHFVEGIRTQHRLAMEREQQANVLREMSLALAAATDLEAVCAVGAAYAGLMFAGVSSVYVEDACGRLKPVCQSNGDGDQLAGTVTIAETLMGDGSARHHRPLYCAGVYYFMLRMPAGTRGVLVLLPTGRCRPLSLAEERLGQIAAEQLAMAIERVRISDMATKSKLDAKVQRFRNSLLNSVSHDLRTPLAALCGLSGQLQAHGETAGGLAEAIHRVALRLDGMVSNLLDFARFNQGRIELRLEWQLIDEVFGSAIAQHREHGGRLPIDSAVHGSTALVRFDAVLIERVLCNLLENAERHAKGATRIELKAVYRWRKLIILLSDDGAGIAPDVIAILEQSAGIRSDAQTGLGLSICKSIIDAHGGILRITRRHAGGTRVACIIRINETPTLDFDV</sequence>
<dbReference type="InterPro" id="IPR025201">
    <property type="entry name" value="KdpD_TM"/>
</dbReference>
<comment type="caution">
    <text evidence="15">The sequence shown here is derived from an EMBL/GenBank/DDBJ whole genome shotgun (WGS) entry which is preliminary data.</text>
</comment>
<dbReference type="CDD" id="cd00082">
    <property type="entry name" value="HisKA"/>
    <property type="match status" value="1"/>
</dbReference>
<dbReference type="Pfam" id="PF02518">
    <property type="entry name" value="HATPase_c"/>
    <property type="match status" value="1"/>
</dbReference>
<proteinExistence type="predicted"/>
<dbReference type="InterPro" id="IPR005467">
    <property type="entry name" value="His_kinase_dom"/>
</dbReference>
<keyword evidence="10 13" id="KW-1133">Transmembrane helix</keyword>
<dbReference type="PROSITE" id="PS50109">
    <property type="entry name" value="HIS_KIN"/>
    <property type="match status" value="1"/>
</dbReference>
<dbReference type="GO" id="GO:0005886">
    <property type="term" value="C:plasma membrane"/>
    <property type="evidence" value="ECO:0007669"/>
    <property type="project" value="TreeGrafter"/>
</dbReference>
<feature type="transmembrane region" description="Helical" evidence="13">
    <location>
        <begin position="97"/>
        <end position="117"/>
    </location>
</feature>
<dbReference type="PANTHER" id="PTHR45569:SF1">
    <property type="entry name" value="SENSOR PROTEIN KDPD"/>
    <property type="match status" value="1"/>
</dbReference>
<keyword evidence="12 13" id="KW-0472">Membrane</keyword>
<dbReference type="Gene3D" id="3.30.565.10">
    <property type="entry name" value="Histidine kinase-like ATPase, C-terminal domain"/>
    <property type="match status" value="1"/>
</dbReference>
<accession>A0A7X2LWA7</accession>
<dbReference type="InterPro" id="IPR038318">
    <property type="entry name" value="KdpD_sf"/>
</dbReference>
<evidence type="ECO:0000256" key="2">
    <source>
        <dbReference type="ARBA" id="ARBA00004141"/>
    </source>
</evidence>
<keyword evidence="8" id="KW-0418">Kinase</keyword>
<feature type="domain" description="Histidine kinase" evidence="14">
    <location>
        <begin position="290"/>
        <end position="496"/>
    </location>
</feature>
<name>A0A7X2LWA7_9BURK</name>
<dbReference type="GO" id="GO:0000155">
    <property type="term" value="F:phosphorelay sensor kinase activity"/>
    <property type="evidence" value="ECO:0007669"/>
    <property type="project" value="InterPro"/>
</dbReference>
<dbReference type="SUPFAM" id="SSF55874">
    <property type="entry name" value="ATPase domain of HSP90 chaperone/DNA topoisomerase II/histidine kinase"/>
    <property type="match status" value="1"/>
</dbReference>
<evidence type="ECO:0000256" key="13">
    <source>
        <dbReference type="SAM" id="Phobius"/>
    </source>
</evidence>
<evidence type="ECO:0000256" key="6">
    <source>
        <dbReference type="ARBA" id="ARBA00022692"/>
    </source>
</evidence>
<evidence type="ECO:0000256" key="3">
    <source>
        <dbReference type="ARBA" id="ARBA00012438"/>
    </source>
</evidence>
<reference evidence="15 16" key="1">
    <citation type="submission" date="2019-11" db="EMBL/GenBank/DDBJ databases">
        <title>Novel species isolated from a subtropical stream in China.</title>
        <authorList>
            <person name="Lu H."/>
        </authorList>
    </citation>
    <scope>NUCLEOTIDE SEQUENCE [LARGE SCALE GENOMIC DNA]</scope>
    <source>
        <strain evidence="15 16">FT92W</strain>
    </source>
</reference>
<dbReference type="Gene3D" id="1.10.287.130">
    <property type="match status" value="1"/>
</dbReference>
<dbReference type="SMART" id="SM00388">
    <property type="entry name" value="HisKA"/>
    <property type="match status" value="1"/>
</dbReference>
<dbReference type="RefSeq" id="WP_154379055.1">
    <property type="nucleotide sequence ID" value="NZ_WKJJ01000017.1"/>
</dbReference>
<dbReference type="GO" id="GO:0005524">
    <property type="term" value="F:ATP binding"/>
    <property type="evidence" value="ECO:0007669"/>
    <property type="project" value="UniProtKB-KW"/>
</dbReference>
<dbReference type="SUPFAM" id="SSF47384">
    <property type="entry name" value="Homodimeric domain of signal transducing histidine kinase"/>
    <property type="match status" value="1"/>
</dbReference>
<evidence type="ECO:0000256" key="1">
    <source>
        <dbReference type="ARBA" id="ARBA00000085"/>
    </source>
</evidence>
<keyword evidence="16" id="KW-1185">Reference proteome</keyword>
<dbReference type="InterPro" id="IPR052023">
    <property type="entry name" value="Histidine_kinase_KdpD"/>
</dbReference>
<organism evidence="15 16">
    <name type="scientific">Pseudoduganella rivuli</name>
    <dbReference type="NCBI Taxonomy" id="2666085"/>
    <lineage>
        <taxon>Bacteria</taxon>
        <taxon>Pseudomonadati</taxon>
        <taxon>Pseudomonadota</taxon>
        <taxon>Betaproteobacteria</taxon>
        <taxon>Burkholderiales</taxon>
        <taxon>Oxalobacteraceae</taxon>
        <taxon>Telluria group</taxon>
        <taxon>Pseudoduganella</taxon>
    </lineage>
</organism>
<dbReference type="PRINTS" id="PR00344">
    <property type="entry name" value="BCTRLSENSOR"/>
</dbReference>
<dbReference type="Proteomes" id="UP000446768">
    <property type="component" value="Unassembled WGS sequence"/>
</dbReference>
<dbReference type="SMART" id="SM00387">
    <property type="entry name" value="HATPase_c"/>
    <property type="match status" value="1"/>
</dbReference>
<comment type="subcellular location">
    <subcellularLocation>
        <location evidence="2">Membrane</location>
        <topology evidence="2">Multi-pass membrane protein</topology>
    </subcellularLocation>
</comment>
<dbReference type="Pfam" id="PF13493">
    <property type="entry name" value="DUF4118"/>
    <property type="match status" value="1"/>
</dbReference>
<dbReference type="EC" id="2.7.13.3" evidence="3"/>
<keyword evidence="4" id="KW-0597">Phosphoprotein</keyword>
<evidence type="ECO:0000313" key="16">
    <source>
        <dbReference type="Proteomes" id="UP000446768"/>
    </source>
</evidence>
<keyword evidence="11" id="KW-0902">Two-component regulatory system</keyword>
<evidence type="ECO:0000256" key="9">
    <source>
        <dbReference type="ARBA" id="ARBA00022840"/>
    </source>
</evidence>
<dbReference type="InterPro" id="IPR004358">
    <property type="entry name" value="Sig_transdc_His_kin-like_C"/>
</dbReference>
<feature type="transmembrane region" description="Helical" evidence="13">
    <location>
        <begin position="138"/>
        <end position="160"/>
    </location>
</feature>
<dbReference type="AlphaFoldDB" id="A0A7X2LWA7"/>
<dbReference type="PANTHER" id="PTHR45569">
    <property type="entry name" value="SENSOR PROTEIN KDPD"/>
    <property type="match status" value="1"/>
</dbReference>
<protein>
    <recommendedName>
        <fullName evidence="3">histidine kinase</fullName>
        <ecNumber evidence="3">2.7.13.3</ecNumber>
    </recommendedName>
</protein>
<gene>
    <name evidence="15" type="ORF">GJ700_24975</name>
</gene>
<evidence type="ECO:0000256" key="12">
    <source>
        <dbReference type="ARBA" id="ARBA00023136"/>
    </source>
</evidence>
<dbReference type="InterPro" id="IPR003594">
    <property type="entry name" value="HATPase_dom"/>
</dbReference>
<dbReference type="Gene3D" id="3.30.450.40">
    <property type="match status" value="1"/>
</dbReference>
<dbReference type="Gene3D" id="1.20.120.620">
    <property type="entry name" value="Backbone structure of the membrane domain of e. Coli histidine kinase receptor kdpd"/>
    <property type="match status" value="1"/>
</dbReference>
<evidence type="ECO:0000256" key="8">
    <source>
        <dbReference type="ARBA" id="ARBA00022777"/>
    </source>
</evidence>
<dbReference type="CDD" id="cd00075">
    <property type="entry name" value="HATPase"/>
    <property type="match status" value="1"/>
</dbReference>
<feature type="transmembrane region" description="Helical" evidence="13">
    <location>
        <begin position="12"/>
        <end position="35"/>
    </location>
</feature>
<evidence type="ECO:0000256" key="10">
    <source>
        <dbReference type="ARBA" id="ARBA00022989"/>
    </source>
</evidence>
<evidence type="ECO:0000256" key="7">
    <source>
        <dbReference type="ARBA" id="ARBA00022741"/>
    </source>
</evidence>
<comment type="catalytic activity">
    <reaction evidence="1">
        <text>ATP + protein L-histidine = ADP + protein N-phospho-L-histidine.</text>
        <dbReference type="EC" id="2.7.13.3"/>
    </reaction>
</comment>
<keyword evidence="7" id="KW-0547">Nucleotide-binding</keyword>